<comment type="subcellular location">
    <subcellularLocation>
        <location evidence="1">Cell envelope</location>
    </subcellularLocation>
</comment>
<feature type="signal peptide" evidence="5">
    <location>
        <begin position="1"/>
        <end position="21"/>
    </location>
</feature>
<dbReference type="EMBL" id="JAYJLD010000067">
    <property type="protein sequence ID" value="MEB3104019.1"/>
    <property type="molecule type" value="Genomic_DNA"/>
</dbReference>
<keyword evidence="3 5" id="KW-0732">Signal</keyword>
<evidence type="ECO:0000313" key="8">
    <source>
        <dbReference type="Proteomes" id="UP001310386"/>
    </source>
</evidence>
<dbReference type="PANTHER" id="PTHR46847:SF1">
    <property type="entry name" value="D-ALLOSE-BINDING PERIPLASMIC PROTEIN-RELATED"/>
    <property type="match status" value="1"/>
</dbReference>
<reference evidence="7" key="1">
    <citation type="submission" date="2023-12" db="EMBL/GenBank/DDBJ databases">
        <title>Fervidustalea candida gen. nov., sp. nov., a novel member of the family Paenibacillaceae isolated from a geothermal area.</title>
        <authorList>
            <person name="Li W.-J."/>
            <person name="Jiao J.-Y."/>
            <person name="Chen Y."/>
        </authorList>
    </citation>
    <scope>NUCLEOTIDE SEQUENCE</scope>
    <source>
        <strain evidence="7">SYSU GA230002</strain>
    </source>
</reference>
<feature type="chain" id="PRO_5046354860" evidence="5">
    <location>
        <begin position="22"/>
        <end position="340"/>
    </location>
</feature>
<evidence type="ECO:0000259" key="6">
    <source>
        <dbReference type="Pfam" id="PF13407"/>
    </source>
</evidence>
<feature type="domain" description="Periplasmic binding protein" evidence="6">
    <location>
        <begin position="58"/>
        <end position="313"/>
    </location>
</feature>
<protein>
    <submittedName>
        <fullName evidence="7">Sugar ABC transporter substrate-binding protein</fullName>
    </submittedName>
</protein>
<comment type="caution">
    <text evidence="7">The sequence shown here is derived from an EMBL/GenBank/DDBJ whole genome shotgun (WGS) entry which is preliminary data.</text>
</comment>
<accession>A0ABU5ZNC7</accession>
<dbReference type="PANTHER" id="PTHR46847">
    <property type="entry name" value="D-ALLOSE-BINDING PERIPLASMIC PROTEIN-RELATED"/>
    <property type="match status" value="1"/>
</dbReference>
<name>A0ABU5ZNC7_9BACL</name>
<dbReference type="Gene3D" id="3.40.50.2300">
    <property type="match status" value="2"/>
</dbReference>
<evidence type="ECO:0000256" key="2">
    <source>
        <dbReference type="ARBA" id="ARBA00007639"/>
    </source>
</evidence>
<evidence type="ECO:0000256" key="3">
    <source>
        <dbReference type="ARBA" id="ARBA00022729"/>
    </source>
</evidence>
<evidence type="ECO:0000313" key="7">
    <source>
        <dbReference type="EMBL" id="MEB3104019.1"/>
    </source>
</evidence>
<feature type="compositionally biased region" description="Low complexity" evidence="4">
    <location>
        <begin position="35"/>
        <end position="44"/>
    </location>
</feature>
<dbReference type="Pfam" id="PF13407">
    <property type="entry name" value="Peripla_BP_4"/>
    <property type="match status" value="1"/>
</dbReference>
<dbReference type="InterPro" id="IPR028082">
    <property type="entry name" value="Peripla_BP_I"/>
</dbReference>
<feature type="region of interest" description="Disordered" evidence="4">
    <location>
        <begin position="31"/>
        <end position="50"/>
    </location>
</feature>
<evidence type="ECO:0000256" key="4">
    <source>
        <dbReference type="SAM" id="MobiDB-lite"/>
    </source>
</evidence>
<sequence>MKATKISVLFLSLICLTLVFAGCSNGGGSTAQGTADKAASSDSKQAGGTSNDNKKIVIGAALPDFSDKWLSYLQEGMKKYQSTQQNVDVTYVDAQNDANKQLSQIETLISQKVNAIVIVPVDTVSAVDMVDRANKANIPIVVVNRWFEGVDKATAYVGSESIKAGTMQMEQVVKLLNGKGNIAIMNGQLGQEAEIKRTEGNKQIIANNPDMKVVLEGTASWDRAKGMALMENWLNSGKKIDAVVSNNDEMAIGAIMAAEAAGKAKNIIFAGVDATPDALEFVKSGKLQVTVYQNADGQGQSGLETAIKAAKGEAVEKNVWVPYELVTKDNVEEYVKKWAK</sequence>
<dbReference type="RefSeq" id="WP_371756144.1">
    <property type="nucleotide sequence ID" value="NZ_JAYJLD010000067.1"/>
</dbReference>
<proteinExistence type="inferred from homology"/>
<organism evidence="7 8">
    <name type="scientific">Ferviditalea candida</name>
    <dbReference type="NCBI Taxonomy" id="3108399"/>
    <lineage>
        <taxon>Bacteria</taxon>
        <taxon>Bacillati</taxon>
        <taxon>Bacillota</taxon>
        <taxon>Bacilli</taxon>
        <taxon>Bacillales</taxon>
        <taxon>Paenibacillaceae</taxon>
        <taxon>Ferviditalea</taxon>
    </lineage>
</organism>
<keyword evidence="8" id="KW-1185">Reference proteome</keyword>
<evidence type="ECO:0000256" key="5">
    <source>
        <dbReference type="SAM" id="SignalP"/>
    </source>
</evidence>
<dbReference type="Proteomes" id="UP001310386">
    <property type="component" value="Unassembled WGS sequence"/>
</dbReference>
<dbReference type="PROSITE" id="PS51257">
    <property type="entry name" value="PROKAR_LIPOPROTEIN"/>
    <property type="match status" value="1"/>
</dbReference>
<dbReference type="InterPro" id="IPR025997">
    <property type="entry name" value="SBP_2_dom"/>
</dbReference>
<dbReference type="SUPFAM" id="SSF53822">
    <property type="entry name" value="Periplasmic binding protein-like I"/>
    <property type="match status" value="1"/>
</dbReference>
<comment type="similarity">
    <text evidence="2">Belongs to the bacterial solute-binding protein 2 family.</text>
</comment>
<dbReference type="CDD" id="cd06301">
    <property type="entry name" value="PBP1_rhizopine_binding-like"/>
    <property type="match status" value="1"/>
</dbReference>
<gene>
    <name evidence="7" type="ORF">VF724_20610</name>
</gene>
<evidence type="ECO:0000256" key="1">
    <source>
        <dbReference type="ARBA" id="ARBA00004196"/>
    </source>
</evidence>